<dbReference type="EMBL" id="CAJNDS010002320">
    <property type="protein sequence ID" value="CAE7429973.1"/>
    <property type="molecule type" value="Genomic_DNA"/>
</dbReference>
<protein>
    <submittedName>
        <fullName evidence="1">Uncharacterized protein</fullName>
    </submittedName>
</protein>
<proteinExistence type="predicted"/>
<dbReference type="Proteomes" id="UP000604046">
    <property type="component" value="Unassembled WGS sequence"/>
</dbReference>
<comment type="caution">
    <text evidence="1">The sequence shown here is derived from an EMBL/GenBank/DDBJ whole genome shotgun (WGS) entry which is preliminary data.</text>
</comment>
<evidence type="ECO:0000313" key="1">
    <source>
        <dbReference type="EMBL" id="CAE7429973.1"/>
    </source>
</evidence>
<sequence length="362" mass="39820">MAAFFMVLSGKQWLSLTTASKKTNVVQLPATEMFTDPVEALTAHTVTSARALKESFSDGSGAFSSQSKISKIKDELDSWVVVKGTVGESFVRYTGQSSVALVGGRLILRHPLVLETEDSVAETKARGAVVTSLGLLKKDGLFESVETFRARLDVRLNGDMPQPAPGTIRLHVVKSDHLLLDDRIQKLFLPKPGENESTSAEECTISESQFLGFPDLRMAGLAWHLSRSELERRSCPGDRKFQLIILDMPLSMVMQSAEWYCASVGGLLPHWKVVCKDQASKLEIVKKTLVFNGSAMLEAAKVETVSFRGLLESKRKELEWDSEFMEQEAKRVKTELQKVADLIVALPSEEGSQQTGPAVSDS</sequence>
<dbReference type="AlphaFoldDB" id="A0A812RC83"/>
<reference evidence="1" key="1">
    <citation type="submission" date="2021-02" db="EMBL/GenBank/DDBJ databases">
        <authorList>
            <person name="Dougan E. K."/>
            <person name="Rhodes N."/>
            <person name="Thang M."/>
            <person name="Chan C."/>
        </authorList>
    </citation>
    <scope>NUCLEOTIDE SEQUENCE</scope>
</reference>
<organism evidence="1 2">
    <name type="scientific">Symbiodinium natans</name>
    <dbReference type="NCBI Taxonomy" id="878477"/>
    <lineage>
        <taxon>Eukaryota</taxon>
        <taxon>Sar</taxon>
        <taxon>Alveolata</taxon>
        <taxon>Dinophyceae</taxon>
        <taxon>Suessiales</taxon>
        <taxon>Symbiodiniaceae</taxon>
        <taxon>Symbiodinium</taxon>
    </lineage>
</organism>
<keyword evidence="2" id="KW-1185">Reference proteome</keyword>
<evidence type="ECO:0000313" key="2">
    <source>
        <dbReference type="Proteomes" id="UP000604046"/>
    </source>
</evidence>
<gene>
    <name evidence="1" type="ORF">SNAT2548_LOCUS23370</name>
</gene>
<name>A0A812RC83_9DINO</name>
<accession>A0A812RC83</accession>